<sequence length="174" mass="20073">MDTGHFCYYVVRRGRKPGIYTSWEECNRQVFGFKESEYKGFMDLVVRFGELKVGESVSVAGDGSSRSGTAATNLFLRELDIAPNFDPNSFVIMEDMEQLLFRVCAQLQIDKAGCRLHHFGELLEEAEVKIFDFNYQVALRYKEEVAEAQRLARMSVPERVMTLEKENAELKHRL</sequence>
<evidence type="ECO:0000259" key="11">
    <source>
        <dbReference type="Pfam" id="PF01693"/>
    </source>
</evidence>
<dbReference type="GO" id="GO:0004523">
    <property type="term" value="F:RNA-DNA hybrid ribonuclease activity"/>
    <property type="evidence" value="ECO:0007669"/>
    <property type="project" value="UniProtKB-EC"/>
</dbReference>
<dbReference type="InterPro" id="IPR011320">
    <property type="entry name" value="RNase_H1_N"/>
</dbReference>
<dbReference type="Pfam" id="PF01693">
    <property type="entry name" value="Cauli_VI"/>
    <property type="match status" value="1"/>
</dbReference>
<keyword evidence="7" id="KW-0479">Metal-binding</keyword>
<evidence type="ECO:0000256" key="4">
    <source>
        <dbReference type="ARBA" id="ARBA00012180"/>
    </source>
</evidence>
<evidence type="ECO:0000256" key="3">
    <source>
        <dbReference type="ARBA" id="ARBA00005300"/>
    </source>
</evidence>
<proteinExistence type="inferred from homology"/>
<dbReference type="EMBL" id="SDMP01000015">
    <property type="protein sequence ID" value="RYR08615.1"/>
    <property type="molecule type" value="Genomic_DNA"/>
</dbReference>
<dbReference type="SUPFAM" id="SSF55658">
    <property type="entry name" value="L9 N-domain-like"/>
    <property type="match status" value="1"/>
</dbReference>
<reference evidence="12 13" key="1">
    <citation type="submission" date="2019-01" db="EMBL/GenBank/DDBJ databases">
        <title>Sequencing of cultivated peanut Arachis hypogaea provides insights into genome evolution and oil improvement.</title>
        <authorList>
            <person name="Chen X."/>
        </authorList>
    </citation>
    <scope>NUCLEOTIDE SEQUENCE [LARGE SCALE GENOMIC DNA]</scope>
    <source>
        <strain evidence="13">cv. Fuhuasheng</strain>
        <tissue evidence="12">Leaves</tissue>
    </source>
</reference>
<keyword evidence="9" id="KW-0378">Hydrolase</keyword>
<evidence type="ECO:0000256" key="10">
    <source>
        <dbReference type="ARBA" id="ARBA00022842"/>
    </source>
</evidence>
<evidence type="ECO:0000256" key="2">
    <source>
        <dbReference type="ARBA" id="ARBA00004065"/>
    </source>
</evidence>
<keyword evidence="8" id="KW-0255">Endonuclease</keyword>
<evidence type="ECO:0000256" key="5">
    <source>
        <dbReference type="ARBA" id="ARBA00017721"/>
    </source>
</evidence>
<protein>
    <recommendedName>
        <fullName evidence="5">Ribonuclease H</fullName>
        <ecNumber evidence="4">3.1.26.4</ecNumber>
    </recommendedName>
</protein>
<dbReference type="InterPro" id="IPR009027">
    <property type="entry name" value="Ribosomal_bL9/RNase_H1_N"/>
</dbReference>
<keyword evidence="10" id="KW-0460">Magnesium</keyword>
<evidence type="ECO:0000256" key="7">
    <source>
        <dbReference type="ARBA" id="ARBA00022723"/>
    </source>
</evidence>
<dbReference type="Proteomes" id="UP000289738">
    <property type="component" value="Chromosome B05"/>
</dbReference>
<accession>A0A444Z369</accession>
<organism evidence="12 13">
    <name type="scientific">Arachis hypogaea</name>
    <name type="common">Peanut</name>
    <dbReference type="NCBI Taxonomy" id="3818"/>
    <lineage>
        <taxon>Eukaryota</taxon>
        <taxon>Viridiplantae</taxon>
        <taxon>Streptophyta</taxon>
        <taxon>Embryophyta</taxon>
        <taxon>Tracheophyta</taxon>
        <taxon>Spermatophyta</taxon>
        <taxon>Magnoliopsida</taxon>
        <taxon>eudicotyledons</taxon>
        <taxon>Gunneridae</taxon>
        <taxon>Pentapetalae</taxon>
        <taxon>rosids</taxon>
        <taxon>fabids</taxon>
        <taxon>Fabales</taxon>
        <taxon>Fabaceae</taxon>
        <taxon>Papilionoideae</taxon>
        <taxon>50 kb inversion clade</taxon>
        <taxon>dalbergioids sensu lato</taxon>
        <taxon>Dalbergieae</taxon>
        <taxon>Pterocarpus clade</taxon>
        <taxon>Arachis</taxon>
    </lineage>
</organism>
<evidence type="ECO:0000313" key="12">
    <source>
        <dbReference type="EMBL" id="RYR08615.1"/>
    </source>
</evidence>
<keyword evidence="6" id="KW-0540">Nuclease</keyword>
<comment type="cofactor">
    <cofactor evidence="1">
        <name>Mg(2+)</name>
        <dbReference type="ChEBI" id="CHEBI:18420"/>
    </cofactor>
</comment>
<evidence type="ECO:0000256" key="9">
    <source>
        <dbReference type="ARBA" id="ARBA00022801"/>
    </source>
</evidence>
<name>A0A444Z369_ARAHY</name>
<comment type="caution">
    <text evidence="12">The sequence shown here is derived from an EMBL/GenBank/DDBJ whole genome shotgun (WGS) entry which is preliminary data.</text>
</comment>
<comment type="function">
    <text evidence="2">Endonuclease that specifically degrades the RNA of RNA-DNA hybrids.</text>
</comment>
<evidence type="ECO:0000256" key="6">
    <source>
        <dbReference type="ARBA" id="ARBA00022722"/>
    </source>
</evidence>
<evidence type="ECO:0000256" key="8">
    <source>
        <dbReference type="ARBA" id="ARBA00022759"/>
    </source>
</evidence>
<dbReference type="EC" id="3.1.26.4" evidence="4"/>
<gene>
    <name evidence="12" type="ORF">Ahy_B05g076389</name>
</gene>
<comment type="similarity">
    <text evidence="3">Belongs to the RNase H family.</text>
</comment>
<dbReference type="AlphaFoldDB" id="A0A444Z369"/>
<dbReference type="GO" id="GO:0046872">
    <property type="term" value="F:metal ion binding"/>
    <property type="evidence" value="ECO:0007669"/>
    <property type="project" value="UniProtKB-KW"/>
</dbReference>
<evidence type="ECO:0000256" key="1">
    <source>
        <dbReference type="ARBA" id="ARBA00001946"/>
    </source>
</evidence>
<dbReference type="InterPro" id="IPR037056">
    <property type="entry name" value="RNase_H1_N_sf"/>
</dbReference>
<dbReference type="Gene3D" id="3.40.970.10">
    <property type="entry name" value="Ribonuclease H1, N-terminal domain"/>
    <property type="match status" value="1"/>
</dbReference>
<evidence type="ECO:0000313" key="13">
    <source>
        <dbReference type="Proteomes" id="UP000289738"/>
    </source>
</evidence>
<keyword evidence="13" id="KW-1185">Reference proteome</keyword>
<feature type="domain" description="Ribonuclease H1 N-terminal" evidence="11">
    <location>
        <begin position="8"/>
        <end position="42"/>
    </location>
</feature>
<dbReference type="FunFam" id="3.40.970.10:FF:000002">
    <property type="entry name" value="Ribonuclease H"/>
    <property type="match status" value="1"/>
</dbReference>